<protein>
    <submittedName>
        <fullName evidence="1 3">Uncharacterized protein</fullName>
    </submittedName>
</protein>
<reference evidence="3" key="2">
    <citation type="submission" date="2020-04" db="EMBL/GenBank/DDBJ databases">
        <authorList>
            <consortium name="NCBI Genome Project"/>
        </authorList>
    </citation>
    <scope>NUCLEOTIDE SEQUENCE</scope>
    <source>
        <strain evidence="3">CBS 304.34</strain>
    </source>
</reference>
<evidence type="ECO:0000313" key="2">
    <source>
        <dbReference type="Proteomes" id="UP000504636"/>
    </source>
</evidence>
<gene>
    <name evidence="1 3" type="ORF">BDZ99DRAFT_458977</name>
</gene>
<dbReference type="EMBL" id="MU003694">
    <property type="protein sequence ID" value="KAF2815029.1"/>
    <property type="molecule type" value="Genomic_DNA"/>
</dbReference>
<organism evidence="1">
    <name type="scientific">Mytilinidion resinicola</name>
    <dbReference type="NCBI Taxonomy" id="574789"/>
    <lineage>
        <taxon>Eukaryota</taxon>
        <taxon>Fungi</taxon>
        <taxon>Dikarya</taxon>
        <taxon>Ascomycota</taxon>
        <taxon>Pezizomycotina</taxon>
        <taxon>Dothideomycetes</taxon>
        <taxon>Pleosporomycetidae</taxon>
        <taxon>Mytilinidiales</taxon>
        <taxon>Mytilinidiaceae</taxon>
        <taxon>Mytilinidion</taxon>
    </lineage>
</organism>
<proteinExistence type="predicted"/>
<evidence type="ECO:0000313" key="1">
    <source>
        <dbReference type="EMBL" id="KAF2815029.1"/>
    </source>
</evidence>
<accession>A0A6A6Z2R6</accession>
<reference evidence="1 3" key="1">
    <citation type="journal article" date="2020" name="Stud. Mycol.">
        <title>101 Dothideomycetes genomes: a test case for predicting lifestyles and emergence of pathogens.</title>
        <authorList>
            <person name="Haridas S."/>
            <person name="Albert R."/>
            <person name="Binder M."/>
            <person name="Bloem J."/>
            <person name="Labutti K."/>
            <person name="Salamov A."/>
            <person name="Andreopoulos B."/>
            <person name="Baker S."/>
            <person name="Barry K."/>
            <person name="Bills G."/>
            <person name="Bluhm B."/>
            <person name="Cannon C."/>
            <person name="Castanera R."/>
            <person name="Culley D."/>
            <person name="Daum C."/>
            <person name="Ezra D."/>
            <person name="Gonzalez J."/>
            <person name="Henrissat B."/>
            <person name="Kuo A."/>
            <person name="Liang C."/>
            <person name="Lipzen A."/>
            <person name="Lutzoni F."/>
            <person name="Magnuson J."/>
            <person name="Mondo S."/>
            <person name="Nolan M."/>
            <person name="Ohm R."/>
            <person name="Pangilinan J."/>
            <person name="Park H.-J."/>
            <person name="Ramirez L."/>
            <person name="Alfaro M."/>
            <person name="Sun H."/>
            <person name="Tritt A."/>
            <person name="Yoshinaga Y."/>
            <person name="Zwiers L.-H."/>
            <person name="Turgeon B."/>
            <person name="Goodwin S."/>
            <person name="Spatafora J."/>
            <person name="Crous P."/>
            <person name="Grigoriev I."/>
        </authorList>
    </citation>
    <scope>NUCLEOTIDE SEQUENCE</scope>
    <source>
        <strain evidence="1 3">CBS 304.34</strain>
    </source>
</reference>
<sequence length="66" mass="7307">PPRRGFSPPARGILQSVILTGHSQPHAPTAYRLFTRLPSLSTNQAARSQLDFLTQGPNRESNSRPR</sequence>
<reference evidence="3" key="3">
    <citation type="submission" date="2025-04" db="UniProtKB">
        <authorList>
            <consortium name="RefSeq"/>
        </authorList>
    </citation>
    <scope>IDENTIFICATION</scope>
    <source>
        <strain evidence="3">CBS 304.34</strain>
    </source>
</reference>
<evidence type="ECO:0000313" key="3">
    <source>
        <dbReference type="RefSeq" id="XP_033581993.1"/>
    </source>
</evidence>
<name>A0A6A6Z2R6_9PEZI</name>
<dbReference type="Proteomes" id="UP000504636">
    <property type="component" value="Unplaced"/>
</dbReference>
<keyword evidence="2" id="KW-1185">Reference proteome</keyword>
<feature type="non-terminal residue" evidence="1">
    <location>
        <position position="1"/>
    </location>
</feature>
<dbReference type="AlphaFoldDB" id="A0A6A6Z2R6"/>
<dbReference type="RefSeq" id="XP_033581993.1">
    <property type="nucleotide sequence ID" value="XM_033719055.1"/>
</dbReference>
<dbReference type="GeneID" id="54459948"/>